<dbReference type="GO" id="GO:0008234">
    <property type="term" value="F:cysteine-type peptidase activity"/>
    <property type="evidence" value="ECO:0007669"/>
    <property type="project" value="InterPro"/>
</dbReference>
<dbReference type="SUPFAM" id="SSF52129">
    <property type="entry name" value="Caspase-like"/>
    <property type="match status" value="1"/>
</dbReference>
<sequence>MKILILLTWTLFAWTDILNINVPVSEFEMSDNGPVIRNATYMNIPGAPHLTKKVVTIALPPGAVVEQVNFSGKRIALGTCSIPPTPPNLPLMDNQNLFEKVMRSYQLQKNKFYQSNQPFPQDYGRILSIGGLRKYTVVTVVCYHFSYRPLTEQLYYSPEIAIEIRYRMPSPGTRRARFWQKLRDDTTFDEIARKIVYNWQEAKTWYRTTTPKRANGYYIIIPASIQHAVDTLVAYRQSQGYNVNVITKEYIEANIPGIDLQQKIRNYLRQNLTDIEYVLLVGFIDDIPWRNMVPFNDDPDSPYNDPNISPIPSDLYYAELSEPDSLSWNYDRDTYYGEVFDSLGQPNGDDLPDYHADIHLGRIPFSTDYVIEDICAKMVGFDSNTDISYKTASLLPAGIYYYGNENNSGNSRLDGASFTQELLDEGILDSTNTITLYEQAGLRPSLFPCTDSLCRTNHIMYWQNRGIVYECHHGNYNCYARKIWSWDDGDSIPEDNEMDWPNSLQSSDVYSLDNSHPATTFLRSCLCGKPEVYSLGAYLLYRGASSVISSSRIAWLSLADEGGIPYHFYKRLMQDTTISHSIIGNAYDIARNDFMDIAGHWMIAYHYNLFGDPGLRQFGRITDIKETKARSPSPRFAVFPNPSSGKINLILGSNWRKDINLDVYDVRGRFLKTLYKGDIEVGFRELKTGLPSGIYFFKLTSGDITVFEKVVIIN</sequence>
<dbReference type="Gene3D" id="2.60.40.3800">
    <property type="match status" value="1"/>
</dbReference>
<dbReference type="InterPro" id="IPR029030">
    <property type="entry name" value="Caspase-like_dom_sf"/>
</dbReference>
<comment type="caution">
    <text evidence="4">The sequence shown here is derived from an EMBL/GenBank/DDBJ whole genome shotgun (WGS) entry which is preliminary data.</text>
</comment>
<dbReference type="EMBL" id="MUKB01000009">
    <property type="protein sequence ID" value="OPX18533.1"/>
    <property type="molecule type" value="Genomic_DNA"/>
</dbReference>
<protein>
    <recommendedName>
        <fullName evidence="6">Secretion system C-terminal sorting domain-containing protein</fullName>
    </recommendedName>
</protein>
<dbReference type="InterPro" id="IPR029031">
    <property type="entry name" value="Gingipain_N_sf"/>
</dbReference>
<dbReference type="InterPro" id="IPR001769">
    <property type="entry name" value="Gingipain"/>
</dbReference>
<evidence type="ECO:0000259" key="2">
    <source>
        <dbReference type="Pfam" id="PF01364"/>
    </source>
</evidence>
<evidence type="ECO:0000313" key="4">
    <source>
        <dbReference type="EMBL" id="OPX18533.1"/>
    </source>
</evidence>
<feature type="domain" description="Secretion system C-terminal sorting" evidence="3">
    <location>
        <begin position="638"/>
        <end position="712"/>
    </location>
</feature>
<evidence type="ECO:0000259" key="3">
    <source>
        <dbReference type="Pfam" id="PF18962"/>
    </source>
</evidence>
<dbReference type="Proteomes" id="UP000191663">
    <property type="component" value="Unassembled WGS sequence"/>
</dbReference>
<organism evidence="4 5">
    <name type="scientific">candidate division WOR-3 bacterium 4484_100</name>
    <dbReference type="NCBI Taxonomy" id="1936077"/>
    <lineage>
        <taxon>Bacteria</taxon>
        <taxon>Bacteria division WOR-3</taxon>
    </lineage>
</organism>
<dbReference type="Pfam" id="PF18962">
    <property type="entry name" value="Por_Secre_tail"/>
    <property type="match status" value="1"/>
</dbReference>
<dbReference type="GO" id="GO:0006508">
    <property type="term" value="P:proteolysis"/>
    <property type="evidence" value="ECO:0007669"/>
    <property type="project" value="InterPro"/>
</dbReference>
<dbReference type="InterPro" id="IPR026444">
    <property type="entry name" value="Secre_tail"/>
</dbReference>
<evidence type="ECO:0000256" key="1">
    <source>
        <dbReference type="ARBA" id="ARBA00022729"/>
    </source>
</evidence>
<dbReference type="NCBIfam" id="TIGR04183">
    <property type="entry name" value="Por_Secre_tail"/>
    <property type="match status" value="1"/>
</dbReference>
<accession>A0A1V4QGP5</accession>
<reference evidence="5" key="1">
    <citation type="submission" date="2017-01" db="EMBL/GenBank/DDBJ databases">
        <title>Novel pathways for hydrocarbon cycling and metabolic interdependencies in hydrothermal sediment communities.</title>
        <authorList>
            <person name="Dombrowski N."/>
            <person name="Seitz K."/>
            <person name="Teske A."/>
            <person name="Baker B."/>
        </authorList>
    </citation>
    <scope>NUCLEOTIDE SEQUENCE [LARGE SCALE GENOMIC DNA]</scope>
</reference>
<evidence type="ECO:0008006" key="6">
    <source>
        <dbReference type="Google" id="ProtNLM"/>
    </source>
</evidence>
<feature type="domain" description="Gingipain" evidence="2">
    <location>
        <begin position="217"/>
        <end position="616"/>
    </location>
</feature>
<gene>
    <name evidence="4" type="ORF">BXT86_00645</name>
</gene>
<dbReference type="Gene3D" id="3.40.50.1460">
    <property type="match status" value="1"/>
</dbReference>
<evidence type="ECO:0000313" key="5">
    <source>
        <dbReference type="Proteomes" id="UP000191663"/>
    </source>
</evidence>
<dbReference type="InterPro" id="IPR038490">
    <property type="entry name" value="Gingipain_propep_sf"/>
</dbReference>
<dbReference type="AlphaFoldDB" id="A0A1V4QGP5"/>
<dbReference type="Pfam" id="PF01364">
    <property type="entry name" value="Peptidase_C25"/>
    <property type="match status" value="1"/>
</dbReference>
<keyword evidence="1" id="KW-0732">Signal</keyword>
<name>A0A1V4QGP5_UNCW3</name>
<dbReference type="Gene3D" id="3.40.50.10390">
    <property type="entry name" value="Gingipain r, domain 1"/>
    <property type="match status" value="1"/>
</dbReference>
<proteinExistence type="predicted"/>